<keyword evidence="3" id="KW-1185">Reference proteome</keyword>
<evidence type="ECO:0000256" key="1">
    <source>
        <dbReference type="SAM" id="Phobius"/>
    </source>
</evidence>
<gene>
    <name evidence="2" type="ORF">PIB30_119190</name>
</gene>
<evidence type="ECO:0000313" key="3">
    <source>
        <dbReference type="Proteomes" id="UP001341840"/>
    </source>
</evidence>
<accession>A0ABU6X7R4</accession>
<dbReference type="PANTHER" id="PTHR33782">
    <property type="entry name" value="OS01G0121600 PROTEIN"/>
    <property type="match status" value="1"/>
</dbReference>
<keyword evidence="1" id="KW-0812">Transmembrane</keyword>
<protein>
    <submittedName>
        <fullName evidence="2">Uncharacterized protein</fullName>
    </submittedName>
</protein>
<proteinExistence type="predicted"/>
<reference evidence="2 3" key="1">
    <citation type="journal article" date="2023" name="Plants (Basel)">
        <title>Bridging the Gap: Combining Genomics and Transcriptomics Approaches to Understand Stylosanthes scabra, an Orphan Legume from the Brazilian Caatinga.</title>
        <authorList>
            <person name="Ferreira-Neto J.R.C."/>
            <person name="da Silva M.D."/>
            <person name="Binneck E."/>
            <person name="de Melo N.F."/>
            <person name="da Silva R.H."/>
            <person name="de Melo A.L.T.M."/>
            <person name="Pandolfi V."/>
            <person name="Bustamante F.O."/>
            <person name="Brasileiro-Vidal A.C."/>
            <person name="Benko-Iseppon A.M."/>
        </authorList>
    </citation>
    <scope>NUCLEOTIDE SEQUENCE [LARGE SCALE GENOMIC DNA]</scope>
    <source>
        <tissue evidence="2">Leaves</tissue>
    </source>
</reference>
<name>A0ABU6X7R4_9FABA</name>
<sequence length="156" mass="17771">MQSKACLCSLHLPSLPPPPRPFVSHKVITTTTSRRRSFMCASSSSSNGHHHYNDGKLVDENMITLRCRIRKIQMDENNNKNNNDDENSSDWISKWEKKYFANYDSDVCEAVGLLQRMLMDTRPSFAFTILALLMLSMSTSASLLLFNLLHLAKSIM</sequence>
<feature type="transmembrane region" description="Helical" evidence="1">
    <location>
        <begin position="125"/>
        <end position="149"/>
    </location>
</feature>
<keyword evidence="1" id="KW-0472">Membrane</keyword>
<keyword evidence="1" id="KW-1133">Transmembrane helix</keyword>
<dbReference type="PANTHER" id="PTHR33782:SF27">
    <property type="entry name" value="PROTEIN, PUTATIVE-RELATED"/>
    <property type="match status" value="1"/>
</dbReference>
<evidence type="ECO:0000313" key="2">
    <source>
        <dbReference type="EMBL" id="MED6194164.1"/>
    </source>
</evidence>
<dbReference type="Proteomes" id="UP001341840">
    <property type="component" value="Unassembled WGS sequence"/>
</dbReference>
<comment type="caution">
    <text evidence="2">The sequence shown here is derived from an EMBL/GenBank/DDBJ whole genome shotgun (WGS) entry which is preliminary data.</text>
</comment>
<organism evidence="2 3">
    <name type="scientific">Stylosanthes scabra</name>
    <dbReference type="NCBI Taxonomy" id="79078"/>
    <lineage>
        <taxon>Eukaryota</taxon>
        <taxon>Viridiplantae</taxon>
        <taxon>Streptophyta</taxon>
        <taxon>Embryophyta</taxon>
        <taxon>Tracheophyta</taxon>
        <taxon>Spermatophyta</taxon>
        <taxon>Magnoliopsida</taxon>
        <taxon>eudicotyledons</taxon>
        <taxon>Gunneridae</taxon>
        <taxon>Pentapetalae</taxon>
        <taxon>rosids</taxon>
        <taxon>fabids</taxon>
        <taxon>Fabales</taxon>
        <taxon>Fabaceae</taxon>
        <taxon>Papilionoideae</taxon>
        <taxon>50 kb inversion clade</taxon>
        <taxon>dalbergioids sensu lato</taxon>
        <taxon>Dalbergieae</taxon>
        <taxon>Pterocarpus clade</taxon>
        <taxon>Stylosanthes</taxon>
    </lineage>
</organism>
<dbReference type="EMBL" id="JASCZI010211545">
    <property type="protein sequence ID" value="MED6194164.1"/>
    <property type="molecule type" value="Genomic_DNA"/>
</dbReference>